<dbReference type="SUPFAM" id="SSF48452">
    <property type="entry name" value="TPR-like"/>
    <property type="match status" value="1"/>
</dbReference>
<dbReference type="CDD" id="cd08977">
    <property type="entry name" value="SusD"/>
    <property type="match status" value="1"/>
</dbReference>
<evidence type="ECO:0000256" key="4">
    <source>
        <dbReference type="ARBA" id="ARBA00023136"/>
    </source>
</evidence>
<evidence type="ECO:0000313" key="8">
    <source>
        <dbReference type="EMBL" id="RVU01215.1"/>
    </source>
</evidence>
<comment type="similarity">
    <text evidence="2">Belongs to the SusD family.</text>
</comment>
<dbReference type="InterPro" id="IPR012944">
    <property type="entry name" value="SusD_RagB_dom"/>
</dbReference>
<feature type="domain" description="SusD-like N-terminal" evidence="7">
    <location>
        <begin position="38"/>
        <end position="221"/>
    </location>
</feature>
<reference evidence="8 9" key="1">
    <citation type="submission" date="2019-01" db="EMBL/GenBank/DDBJ databases">
        <authorList>
            <person name="Chen W.-M."/>
        </authorList>
    </citation>
    <scope>NUCLEOTIDE SEQUENCE [LARGE SCALE GENOMIC DNA]</scope>
    <source>
        <strain evidence="8 9">YBJ-36</strain>
    </source>
</reference>
<keyword evidence="9" id="KW-1185">Reference proteome</keyword>
<evidence type="ECO:0000256" key="2">
    <source>
        <dbReference type="ARBA" id="ARBA00006275"/>
    </source>
</evidence>
<dbReference type="InterPro" id="IPR011990">
    <property type="entry name" value="TPR-like_helical_dom_sf"/>
</dbReference>
<dbReference type="Pfam" id="PF07980">
    <property type="entry name" value="SusD_RagB"/>
    <property type="match status" value="1"/>
</dbReference>
<gene>
    <name evidence="8" type="ORF">EOD41_04415</name>
</gene>
<evidence type="ECO:0000256" key="1">
    <source>
        <dbReference type="ARBA" id="ARBA00004442"/>
    </source>
</evidence>
<sequence>MKKTLIYLLTGVVVTTACKKSFLSPTPQSTATAVNFYKNTADITNAVTAAYAPLQGAALYQTNITIMTELRSDNIEDQNPGADAGKQFNIDRFLAGADNTVFGDTWLALYNGISRCNNTLAHLDVVTDTRLRSQYEGELRFLRALHYFNLVRFWGNVPLVLQPVTTKEAQNIGRSSSEAVYAAIEEDLTKAAALLPATYAAADMGRASAGAAKGLLGKVYLTEKKYQQAVTTLKELLPQGTNPYKYTLLPNVADVFSVSNKLNAEILFAVHFEKSITGQGHSVSAYFNRPVLDPNLLNAYEASDTRRDLLNQQSIDANTAPVKKYFDTFDPTFRTVGNDYIVLRYADVLLMYVEALNEVAYSGDANSEQFIYLNAVRNRAKASAYTPAQLNSQQSFRAAVLQERRLELPLEFNRWFDLVRTNTAQQAMQNSGLTKLSIQAFQYLYPIPQGQIEVIHNPSIFPQNPGY</sequence>
<dbReference type="AlphaFoldDB" id="A0A3S2UPH5"/>
<dbReference type="RefSeq" id="WP_127703591.1">
    <property type="nucleotide sequence ID" value="NZ_SACK01000002.1"/>
</dbReference>
<name>A0A3S2UPH5_9SPHI</name>
<dbReference type="InterPro" id="IPR033985">
    <property type="entry name" value="SusD-like_N"/>
</dbReference>
<organism evidence="8 9">
    <name type="scientific">Mucilaginibacter limnophilus</name>
    <dbReference type="NCBI Taxonomy" id="1932778"/>
    <lineage>
        <taxon>Bacteria</taxon>
        <taxon>Pseudomonadati</taxon>
        <taxon>Bacteroidota</taxon>
        <taxon>Sphingobacteriia</taxon>
        <taxon>Sphingobacteriales</taxon>
        <taxon>Sphingobacteriaceae</taxon>
        <taxon>Mucilaginibacter</taxon>
    </lineage>
</organism>
<protein>
    <submittedName>
        <fullName evidence="8">RagB/SusD family nutrient uptake outer membrane protein</fullName>
    </submittedName>
</protein>
<comment type="subcellular location">
    <subcellularLocation>
        <location evidence="1">Cell outer membrane</location>
    </subcellularLocation>
</comment>
<dbReference type="PROSITE" id="PS51257">
    <property type="entry name" value="PROKAR_LIPOPROTEIN"/>
    <property type="match status" value="1"/>
</dbReference>
<dbReference type="GO" id="GO:0009279">
    <property type="term" value="C:cell outer membrane"/>
    <property type="evidence" value="ECO:0007669"/>
    <property type="project" value="UniProtKB-SubCell"/>
</dbReference>
<accession>A0A3S2UPH5</accession>
<evidence type="ECO:0000313" key="9">
    <source>
        <dbReference type="Proteomes" id="UP000282759"/>
    </source>
</evidence>
<dbReference type="Pfam" id="PF14322">
    <property type="entry name" value="SusD-like_3"/>
    <property type="match status" value="1"/>
</dbReference>
<dbReference type="OrthoDB" id="993981at2"/>
<evidence type="ECO:0000256" key="3">
    <source>
        <dbReference type="ARBA" id="ARBA00022729"/>
    </source>
</evidence>
<keyword evidence="4" id="KW-0472">Membrane</keyword>
<keyword evidence="3" id="KW-0732">Signal</keyword>
<evidence type="ECO:0000259" key="6">
    <source>
        <dbReference type="Pfam" id="PF07980"/>
    </source>
</evidence>
<keyword evidence="5" id="KW-0998">Cell outer membrane</keyword>
<proteinExistence type="inferred from homology"/>
<feature type="domain" description="RagB/SusD" evidence="6">
    <location>
        <begin position="320"/>
        <end position="467"/>
    </location>
</feature>
<evidence type="ECO:0000256" key="5">
    <source>
        <dbReference type="ARBA" id="ARBA00023237"/>
    </source>
</evidence>
<dbReference type="Gene3D" id="1.25.40.390">
    <property type="match status" value="1"/>
</dbReference>
<dbReference type="Proteomes" id="UP000282759">
    <property type="component" value="Unassembled WGS sequence"/>
</dbReference>
<dbReference type="EMBL" id="SACK01000002">
    <property type="protein sequence ID" value="RVU01215.1"/>
    <property type="molecule type" value="Genomic_DNA"/>
</dbReference>
<evidence type="ECO:0000259" key="7">
    <source>
        <dbReference type="Pfam" id="PF14322"/>
    </source>
</evidence>
<comment type="caution">
    <text evidence="8">The sequence shown here is derived from an EMBL/GenBank/DDBJ whole genome shotgun (WGS) entry which is preliminary data.</text>
</comment>